<dbReference type="RefSeq" id="WP_270071999.1">
    <property type="nucleotide sequence ID" value="NZ_JAJAQC010000014.1"/>
</dbReference>
<name>A0A9X3SH07_9ACTN</name>
<accession>A0A9X3SH07</accession>
<dbReference type="Proteomes" id="UP001140076">
    <property type="component" value="Unassembled WGS sequence"/>
</dbReference>
<sequence>MRFLPTSPEPVSAWRWTPAEPSRDLVGAIALSRELIDCFGPSGLIGRYEPVVGWRAEDGATVPWETLVMRPRATPAEAFAERILGSRPAVTPDLRPARLSFLGEGSVLLPEGKGSGRTHDGLIEVRALLHEEHLQFEVRVYHDIWAERDFFGTPQPEVHELNAPRLAAGLEAVEQVLGFPGTPGGPTFFGTPYNYGVSAHVADDGAGIDVSDRL</sequence>
<comment type="caution">
    <text evidence="1">The sequence shown here is derived from an EMBL/GenBank/DDBJ whole genome shotgun (WGS) entry which is preliminary data.</text>
</comment>
<gene>
    <name evidence="1" type="ORF">LG943_10320</name>
</gene>
<protein>
    <submittedName>
        <fullName evidence="1">Uncharacterized protein</fullName>
    </submittedName>
</protein>
<reference evidence="1" key="1">
    <citation type="submission" date="2021-10" db="EMBL/GenBank/DDBJ databases">
        <title>Streptomonospora sp. nov., isolated from mangrove soil.</title>
        <authorList>
            <person name="Chen X."/>
            <person name="Ge X."/>
            <person name="Liu W."/>
        </authorList>
    </citation>
    <scope>NUCLEOTIDE SEQUENCE</scope>
    <source>
        <strain evidence="1">S1-112</strain>
    </source>
</reference>
<evidence type="ECO:0000313" key="1">
    <source>
        <dbReference type="EMBL" id="MDA0564719.1"/>
    </source>
</evidence>
<keyword evidence="2" id="KW-1185">Reference proteome</keyword>
<dbReference type="AlphaFoldDB" id="A0A9X3SH07"/>
<dbReference type="EMBL" id="JAJAQC010000014">
    <property type="protein sequence ID" value="MDA0564719.1"/>
    <property type="molecule type" value="Genomic_DNA"/>
</dbReference>
<proteinExistence type="predicted"/>
<organism evidence="1 2">
    <name type="scientific">Streptomonospora mangrovi</name>
    <dbReference type="NCBI Taxonomy" id="2883123"/>
    <lineage>
        <taxon>Bacteria</taxon>
        <taxon>Bacillati</taxon>
        <taxon>Actinomycetota</taxon>
        <taxon>Actinomycetes</taxon>
        <taxon>Streptosporangiales</taxon>
        <taxon>Nocardiopsidaceae</taxon>
        <taxon>Streptomonospora</taxon>
    </lineage>
</organism>
<evidence type="ECO:0000313" key="2">
    <source>
        <dbReference type="Proteomes" id="UP001140076"/>
    </source>
</evidence>